<proteinExistence type="predicted"/>
<reference evidence="2" key="1">
    <citation type="submission" date="2022-09" db="EMBL/GenBank/DDBJ databases">
        <authorList>
            <person name="Zoaiter M."/>
        </authorList>
    </citation>
    <scope>NUCLEOTIDE SEQUENCE</scope>
    <source>
        <strain evidence="2">DSM 19848</strain>
    </source>
</reference>
<dbReference type="RefSeq" id="WP_265152431.1">
    <property type="nucleotide sequence ID" value="NZ_JAOXXL010000023.1"/>
</dbReference>
<evidence type="ECO:0000313" key="3">
    <source>
        <dbReference type="Proteomes" id="UP001062738"/>
    </source>
</evidence>
<feature type="transmembrane region" description="Helical" evidence="1">
    <location>
        <begin position="345"/>
        <end position="366"/>
    </location>
</feature>
<dbReference type="PANTHER" id="PTHR30354">
    <property type="entry name" value="GNT FAMILY GLUCONATE TRANSPORTER"/>
    <property type="match status" value="1"/>
</dbReference>
<protein>
    <submittedName>
        <fullName evidence="2">GntP family permease</fullName>
    </submittedName>
</protein>
<keyword evidence="3" id="KW-1185">Reference proteome</keyword>
<dbReference type="PANTHER" id="PTHR30354:SF23">
    <property type="entry name" value="GNTP FAMILY PERMEASE"/>
    <property type="match status" value="1"/>
</dbReference>
<feature type="transmembrane region" description="Helical" evidence="1">
    <location>
        <begin position="31"/>
        <end position="55"/>
    </location>
</feature>
<feature type="transmembrane region" description="Helical" evidence="1">
    <location>
        <begin position="62"/>
        <end position="81"/>
    </location>
</feature>
<comment type="caution">
    <text evidence="2">The sequence shown here is derived from an EMBL/GenBank/DDBJ whole genome shotgun (WGS) entry which is preliminary data.</text>
</comment>
<sequence>MVVSTLGAILGLVIAIILILKKVSPTYSMIIGAVFGGIIGGVGIENTVNFIIIGVKNISPAIIRIITAGILAGTLIESGAAEKIAEIIVKKLGNKCSLLAMTLSTTILTAVGVFGDVAIITVAPIGIQVAKRLNYKKLGILIALIGGVKAGNIISPNPNAISAAESFQVPLTSVMLVGLPSSLVAIILTFIISKYLSKKGTEIENIEIKDKKNLPSLITALVGPLVTIGILILRPLVNIIIDPLIALPLGGFCGILAMRKLKNSIDYLEIGIKKMSGVALLLIGTGALAGVIANSNLKETIVNIINIMGLPPYLLAPMAGILMGAATASATAGTSLGSQIFGPTILEYGLAPLAVAGMIHAGSFVFDGLPHGSFFHISAGSVNMEIRERLKLIIWESLIGVGIVTISTILLGVFKIVG</sequence>
<feature type="transmembrane region" description="Helical" evidence="1">
    <location>
        <begin position="277"/>
        <end position="293"/>
    </location>
</feature>
<keyword evidence="1" id="KW-0472">Membrane</keyword>
<feature type="transmembrane region" description="Helical" evidence="1">
    <location>
        <begin position="392"/>
        <end position="414"/>
    </location>
</feature>
<evidence type="ECO:0000313" key="2">
    <source>
        <dbReference type="EMBL" id="MCY7008587.1"/>
    </source>
</evidence>
<feature type="transmembrane region" description="Helical" evidence="1">
    <location>
        <begin position="101"/>
        <end position="126"/>
    </location>
</feature>
<dbReference type="InterPro" id="IPR003474">
    <property type="entry name" value="Glcn_transporter"/>
</dbReference>
<dbReference type="Pfam" id="PF02447">
    <property type="entry name" value="GntP_permease"/>
    <property type="match status" value="1"/>
</dbReference>
<accession>A0ABT4DJ08</accession>
<name>A0ABT4DJ08_FUSSI</name>
<evidence type="ECO:0000256" key="1">
    <source>
        <dbReference type="SAM" id="Phobius"/>
    </source>
</evidence>
<keyword evidence="1" id="KW-1133">Transmembrane helix</keyword>
<feature type="transmembrane region" description="Helical" evidence="1">
    <location>
        <begin position="138"/>
        <end position="154"/>
    </location>
</feature>
<keyword evidence="1" id="KW-0812">Transmembrane</keyword>
<feature type="transmembrane region" description="Helical" evidence="1">
    <location>
        <begin position="313"/>
        <end position="333"/>
    </location>
</feature>
<dbReference type="Proteomes" id="UP001062738">
    <property type="component" value="Unassembled WGS sequence"/>
</dbReference>
<dbReference type="EMBL" id="JAOXXL010000023">
    <property type="protein sequence ID" value="MCY7008587.1"/>
    <property type="molecule type" value="Genomic_DNA"/>
</dbReference>
<organism evidence="2 3">
    <name type="scientific">Fusobacterium simiae</name>
    <dbReference type="NCBI Taxonomy" id="855"/>
    <lineage>
        <taxon>Bacteria</taxon>
        <taxon>Fusobacteriati</taxon>
        <taxon>Fusobacteriota</taxon>
        <taxon>Fusobacteriia</taxon>
        <taxon>Fusobacteriales</taxon>
        <taxon>Fusobacteriaceae</taxon>
        <taxon>Fusobacterium</taxon>
    </lineage>
</organism>
<feature type="transmembrane region" description="Helical" evidence="1">
    <location>
        <begin position="174"/>
        <end position="193"/>
    </location>
</feature>
<feature type="transmembrane region" description="Helical" evidence="1">
    <location>
        <begin position="239"/>
        <end position="257"/>
    </location>
</feature>
<gene>
    <name evidence="2" type="ORF">OCK72_08040</name>
</gene>
<feature type="transmembrane region" description="Helical" evidence="1">
    <location>
        <begin position="214"/>
        <end position="233"/>
    </location>
</feature>